<dbReference type="AlphaFoldDB" id="A0A4P8YP11"/>
<dbReference type="Gene3D" id="2.60.40.10">
    <property type="entry name" value="Immunoglobulins"/>
    <property type="match status" value="1"/>
</dbReference>
<evidence type="ECO:0000256" key="1">
    <source>
        <dbReference type="SAM" id="SignalP"/>
    </source>
</evidence>
<organism evidence="2 3">
    <name type="scientific">Jejubacter calystegiae</name>
    <dbReference type="NCBI Taxonomy" id="2579935"/>
    <lineage>
        <taxon>Bacteria</taxon>
        <taxon>Pseudomonadati</taxon>
        <taxon>Pseudomonadota</taxon>
        <taxon>Gammaproteobacteria</taxon>
        <taxon>Enterobacterales</taxon>
        <taxon>Enterobacteriaceae</taxon>
        <taxon>Jejubacter</taxon>
    </lineage>
</organism>
<dbReference type="KEGG" id="izh:FEM41_08685"/>
<proteinExistence type="predicted"/>
<reference evidence="2 3" key="1">
    <citation type="submission" date="2019-05" db="EMBL/GenBank/DDBJ databases">
        <title>Complete genome sequence of Izhakiella calystegiae KSNA2, an endophyte isolated from beach morning glory (Calystegia soldanella).</title>
        <authorList>
            <person name="Jiang L."/>
            <person name="Jeong J.C."/>
            <person name="Kim C.Y."/>
            <person name="Kim D.H."/>
            <person name="Kim S.W."/>
            <person name="Lee j."/>
        </authorList>
    </citation>
    <scope>NUCLEOTIDE SEQUENCE [LARGE SCALE GENOMIC DNA]</scope>
    <source>
        <strain evidence="2 3">KSNA2</strain>
    </source>
</reference>
<accession>A0A4P8YP11</accession>
<keyword evidence="3" id="KW-1185">Reference proteome</keyword>
<feature type="chain" id="PRO_5020780517" description="Pili assembly chaperone N-terminal domain-containing protein" evidence="1">
    <location>
        <begin position="21"/>
        <end position="216"/>
    </location>
</feature>
<dbReference type="InterPro" id="IPR008962">
    <property type="entry name" value="PapD-like_sf"/>
</dbReference>
<dbReference type="SUPFAM" id="SSF49354">
    <property type="entry name" value="PapD-like"/>
    <property type="match status" value="1"/>
</dbReference>
<feature type="signal peptide" evidence="1">
    <location>
        <begin position="1"/>
        <end position="20"/>
    </location>
</feature>
<evidence type="ECO:0000313" key="2">
    <source>
        <dbReference type="EMBL" id="QCT22635.1"/>
    </source>
</evidence>
<name>A0A4P8YP11_9ENTR</name>
<gene>
    <name evidence="2" type="ORF">FEM41_08685</name>
</gene>
<keyword evidence="1" id="KW-0732">Signal</keyword>
<dbReference type="EMBL" id="CP040428">
    <property type="protein sequence ID" value="QCT22635.1"/>
    <property type="molecule type" value="Genomic_DNA"/>
</dbReference>
<sequence length="216" mass="24785">MKKILAFIAINFFISSAANALIIDSLNIDFSAERKVHFQLIKNNSEQRKNYTLSMVQVDVPREKGHETEIESGELLYSPKQLTLGPGESAGFKFYYTGPQDDKERYYRVKFIETPLQAHPVISKGRRIQTDITVSLEAILIVRPWKRYFRYKFTNGVISNTGNTYFKYVSSRGCSNKYNDSKYIPPGESLSIDNKDQVARRMIVYGKKIISLTTCP</sequence>
<evidence type="ECO:0008006" key="4">
    <source>
        <dbReference type="Google" id="ProtNLM"/>
    </source>
</evidence>
<dbReference type="OrthoDB" id="5586837at2"/>
<evidence type="ECO:0000313" key="3">
    <source>
        <dbReference type="Proteomes" id="UP000302163"/>
    </source>
</evidence>
<protein>
    <recommendedName>
        <fullName evidence="4">Pili assembly chaperone N-terminal domain-containing protein</fullName>
    </recommendedName>
</protein>
<dbReference type="InterPro" id="IPR013783">
    <property type="entry name" value="Ig-like_fold"/>
</dbReference>
<dbReference type="Proteomes" id="UP000302163">
    <property type="component" value="Chromosome"/>
</dbReference>